<proteinExistence type="predicted"/>
<protein>
    <submittedName>
        <fullName evidence="3">Uncharacterized protein</fullName>
    </submittedName>
</protein>
<feature type="compositionally biased region" description="Polar residues" evidence="1">
    <location>
        <begin position="54"/>
        <end position="75"/>
    </location>
</feature>
<keyword evidence="2" id="KW-0472">Membrane</keyword>
<keyword evidence="2" id="KW-0812">Transmembrane</keyword>
<evidence type="ECO:0000313" key="4">
    <source>
        <dbReference type="Proteomes" id="UP000322530"/>
    </source>
</evidence>
<dbReference type="OrthoDB" id="149925at2"/>
<feature type="compositionally biased region" description="Low complexity" evidence="1">
    <location>
        <begin position="24"/>
        <end position="35"/>
    </location>
</feature>
<reference evidence="3 4" key="1">
    <citation type="submission" date="2019-01" db="EMBL/GenBank/DDBJ databases">
        <title>Draft genome sequence of Dictyobacter sp. Uno17.</title>
        <authorList>
            <person name="Wang C.M."/>
            <person name="Zheng Y."/>
            <person name="Sakai Y."/>
            <person name="Abe K."/>
            <person name="Yokota A."/>
            <person name="Yabe S."/>
        </authorList>
    </citation>
    <scope>NUCLEOTIDE SEQUENCE [LARGE SCALE GENOMIC DNA]</scope>
    <source>
        <strain evidence="3 4">Uno17</strain>
    </source>
</reference>
<evidence type="ECO:0000256" key="2">
    <source>
        <dbReference type="SAM" id="Phobius"/>
    </source>
</evidence>
<keyword evidence="2" id="KW-1133">Transmembrane helix</keyword>
<feature type="transmembrane region" description="Helical" evidence="2">
    <location>
        <begin position="158"/>
        <end position="182"/>
    </location>
</feature>
<dbReference type="Proteomes" id="UP000322530">
    <property type="component" value="Unassembled WGS sequence"/>
</dbReference>
<organism evidence="3 4">
    <name type="scientific">Dictyobacter arantiisoli</name>
    <dbReference type="NCBI Taxonomy" id="2014874"/>
    <lineage>
        <taxon>Bacteria</taxon>
        <taxon>Bacillati</taxon>
        <taxon>Chloroflexota</taxon>
        <taxon>Ktedonobacteria</taxon>
        <taxon>Ktedonobacterales</taxon>
        <taxon>Dictyobacteraceae</taxon>
        <taxon>Dictyobacter</taxon>
    </lineage>
</organism>
<evidence type="ECO:0000313" key="3">
    <source>
        <dbReference type="EMBL" id="GCF10431.1"/>
    </source>
</evidence>
<dbReference type="RefSeq" id="WP_149403315.1">
    <property type="nucleotide sequence ID" value="NZ_BIXY01000070.1"/>
</dbReference>
<gene>
    <name evidence="3" type="ORF">KDI_39950</name>
</gene>
<keyword evidence="4" id="KW-1185">Reference proteome</keyword>
<sequence length="310" mass="34329">MAAEGEQPTSKRRMRTDTGSHNPRTSYSNTRSNSRVDMSPITGGYNFDEGMINPSRSTSVRYNTQSQRYTGSQPVRSPVPARQGVTRDIPLQMRPTGHTGRQPHIPLPPPASYSPNNTTRPVQNITRSTPTTNRPVRNPNPNTRSKEVTPKAARRVHWLLPAGVGMVAMLVLWMLGSSALVWGTDQYNNYKYGYPRTSHTDALVGHGDSAAHPSSFTAINYNHQAVVIEFKGGDASKSVSYVFNLVNSDNVDRAPITLSFKDLNGDNSPDMIIHVHTTNQDEVSVFINDVKHQSFRPYNSNTDKLTAPIN</sequence>
<dbReference type="EMBL" id="BIXY01000070">
    <property type="protein sequence ID" value="GCF10431.1"/>
    <property type="molecule type" value="Genomic_DNA"/>
</dbReference>
<feature type="compositionally biased region" description="Polar residues" evidence="1">
    <location>
        <begin position="113"/>
        <end position="125"/>
    </location>
</feature>
<name>A0A5A5TFT3_9CHLR</name>
<dbReference type="AlphaFoldDB" id="A0A5A5TFT3"/>
<comment type="caution">
    <text evidence="3">The sequence shown here is derived from an EMBL/GenBank/DDBJ whole genome shotgun (WGS) entry which is preliminary data.</text>
</comment>
<feature type="region of interest" description="Disordered" evidence="1">
    <location>
        <begin position="1"/>
        <end position="150"/>
    </location>
</feature>
<evidence type="ECO:0000256" key="1">
    <source>
        <dbReference type="SAM" id="MobiDB-lite"/>
    </source>
</evidence>
<feature type="compositionally biased region" description="Low complexity" evidence="1">
    <location>
        <begin position="126"/>
        <end position="143"/>
    </location>
</feature>
<accession>A0A5A5TFT3</accession>